<evidence type="ECO:0000313" key="2">
    <source>
        <dbReference type="Proteomes" id="UP000446348"/>
    </source>
</evidence>
<dbReference type="RefSeq" id="WP_160209870.1">
    <property type="nucleotide sequence ID" value="NZ_CAMUSJ010000058.1"/>
</dbReference>
<name>A0A845RG52_9FIRM</name>
<protein>
    <submittedName>
        <fullName evidence="1">Uncharacterized protein</fullName>
    </submittedName>
</protein>
<evidence type="ECO:0000313" key="1">
    <source>
        <dbReference type="EMBL" id="NBI79076.1"/>
    </source>
</evidence>
<accession>A0A845RG52</accession>
<proteinExistence type="predicted"/>
<dbReference type="InterPro" id="IPR043899">
    <property type="entry name" value="DUF5789"/>
</dbReference>
<dbReference type="Pfam" id="PF19102">
    <property type="entry name" value="DUF5789"/>
    <property type="match status" value="1"/>
</dbReference>
<gene>
    <name evidence="1" type="ORF">D3Z39_09360</name>
</gene>
<organism evidence="1 2">
    <name type="scientific">Anaerotruncus colihominis</name>
    <dbReference type="NCBI Taxonomy" id="169435"/>
    <lineage>
        <taxon>Bacteria</taxon>
        <taxon>Bacillati</taxon>
        <taxon>Bacillota</taxon>
        <taxon>Clostridia</taxon>
        <taxon>Eubacteriales</taxon>
        <taxon>Oscillospiraceae</taxon>
        <taxon>Anaerotruncus</taxon>
    </lineage>
</organism>
<reference evidence="1 2" key="1">
    <citation type="submission" date="2018-08" db="EMBL/GenBank/DDBJ databases">
        <title>Murine metabolic-syndrome-specific gut microbial biobank.</title>
        <authorList>
            <person name="Liu C."/>
        </authorList>
    </citation>
    <scope>NUCLEOTIDE SEQUENCE [LARGE SCALE GENOMIC DNA]</scope>
    <source>
        <strain evidence="1 2">X69</strain>
    </source>
</reference>
<comment type="caution">
    <text evidence="1">The sequence shown here is derived from an EMBL/GenBank/DDBJ whole genome shotgun (WGS) entry which is preliminary data.</text>
</comment>
<dbReference type="AlphaFoldDB" id="A0A845RG52"/>
<sequence length="76" mass="8651">MSMMREIPYLLATHYVVIAMRPITFPATKAQIIEKVGDELIRTSPEGFTPLRELVEKIPLGRFRCAAEFYCAFNAS</sequence>
<dbReference type="OrthoDB" id="2085687at2"/>
<dbReference type="EMBL" id="QXWZ01000015">
    <property type="protein sequence ID" value="NBI79076.1"/>
    <property type="molecule type" value="Genomic_DNA"/>
</dbReference>
<dbReference type="Proteomes" id="UP000446348">
    <property type="component" value="Unassembled WGS sequence"/>
</dbReference>